<dbReference type="InterPro" id="IPR005215">
    <property type="entry name" value="Trig_fac"/>
</dbReference>
<evidence type="ECO:0000256" key="11">
    <source>
        <dbReference type="HAMAP-Rule" id="MF_00303"/>
    </source>
</evidence>
<keyword evidence="8 11" id="KW-0413">Isomerase</keyword>
<protein>
    <recommendedName>
        <fullName evidence="4 11">Trigger factor</fullName>
        <shortName evidence="11">TF</shortName>
        <ecNumber evidence="3 11">5.2.1.8</ecNumber>
    </recommendedName>
    <alternativeName>
        <fullName evidence="10 11">PPIase</fullName>
    </alternativeName>
</protein>
<feature type="domain" description="PPIase FKBP-type" evidence="15">
    <location>
        <begin position="162"/>
        <end position="214"/>
    </location>
</feature>
<evidence type="ECO:0000256" key="6">
    <source>
        <dbReference type="ARBA" id="ARBA00023110"/>
    </source>
</evidence>
<comment type="catalytic activity">
    <reaction evidence="1 11 12">
        <text>[protein]-peptidylproline (omega=180) = [protein]-peptidylproline (omega=0)</text>
        <dbReference type="Rhea" id="RHEA:16237"/>
        <dbReference type="Rhea" id="RHEA-COMP:10747"/>
        <dbReference type="Rhea" id="RHEA-COMP:10748"/>
        <dbReference type="ChEBI" id="CHEBI:83833"/>
        <dbReference type="ChEBI" id="CHEBI:83834"/>
        <dbReference type="EC" id="5.2.1.8"/>
    </reaction>
</comment>
<evidence type="ECO:0000256" key="3">
    <source>
        <dbReference type="ARBA" id="ARBA00013194"/>
    </source>
</evidence>
<evidence type="ECO:0000256" key="8">
    <source>
        <dbReference type="ARBA" id="ARBA00023235"/>
    </source>
</evidence>
<dbReference type="EC" id="5.2.1.8" evidence="3 11"/>
<evidence type="ECO:0000256" key="13">
    <source>
        <dbReference type="RuleBase" id="RU003914"/>
    </source>
</evidence>
<dbReference type="PANTHER" id="PTHR30560">
    <property type="entry name" value="TRIGGER FACTOR CHAPERONE AND PEPTIDYL-PROLYL CIS/TRANS ISOMERASE"/>
    <property type="match status" value="1"/>
</dbReference>
<dbReference type="Proteomes" id="UP000035425">
    <property type="component" value="Unassembled WGS sequence"/>
</dbReference>
<comment type="domain">
    <text evidence="11">Consists of 3 domains; the N-terminus binds the ribosome, the middle domain has PPIase activity, while the C-terminus has intrinsic chaperone activity on its own.</text>
</comment>
<evidence type="ECO:0000256" key="5">
    <source>
        <dbReference type="ARBA" id="ARBA00022618"/>
    </source>
</evidence>
<dbReference type="InterPro" id="IPR001179">
    <property type="entry name" value="PPIase_FKBP_dom"/>
</dbReference>
<dbReference type="Pfam" id="PF00254">
    <property type="entry name" value="FKBP_C"/>
    <property type="match status" value="1"/>
</dbReference>
<dbReference type="SUPFAM" id="SSF109998">
    <property type="entry name" value="Triger factor/SurA peptide-binding domain-like"/>
    <property type="match status" value="1"/>
</dbReference>
<comment type="function">
    <text evidence="11">Involved in protein export. Acts as a chaperone by maintaining the newly synthesized protein in an open conformation. Functions as a peptidyl-prolyl cis-trans isomerase.</text>
</comment>
<keyword evidence="11" id="KW-0963">Cytoplasm</keyword>
<evidence type="ECO:0000256" key="1">
    <source>
        <dbReference type="ARBA" id="ARBA00000971"/>
    </source>
</evidence>
<name>A0ABR5F470_9ACTN</name>
<keyword evidence="6 11" id="KW-0697">Rotamase</keyword>
<dbReference type="InterPro" id="IPR036611">
    <property type="entry name" value="Trigger_fac_ribosome-bd_sf"/>
</dbReference>
<feature type="region of interest" description="Disordered" evidence="14">
    <location>
        <begin position="435"/>
        <end position="493"/>
    </location>
</feature>
<proteinExistence type="inferred from homology"/>
<evidence type="ECO:0000256" key="4">
    <source>
        <dbReference type="ARBA" id="ARBA00016902"/>
    </source>
</evidence>
<comment type="caution">
    <text evidence="16">The sequence shown here is derived from an EMBL/GenBank/DDBJ whole genome shotgun (WGS) entry which is preliminary data.</text>
</comment>
<evidence type="ECO:0000256" key="14">
    <source>
        <dbReference type="SAM" id="MobiDB-lite"/>
    </source>
</evidence>
<organism evidence="16 17">
    <name type="scientific">Protofrankia coriariae</name>
    <dbReference type="NCBI Taxonomy" id="1562887"/>
    <lineage>
        <taxon>Bacteria</taxon>
        <taxon>Bacillati</taxon>
        <taxon>Actinomycetota</taxon>
        <taxon>Actinomycetes</taxon>
        <taxon>Frankiales</taxon>
        <taxon>Frankiaceae</taxon>
        <taxon>Protofrankia</taxon>
    </lineage>
</organism>
<evidence type="ECO:0000256" key="12">
    <source>
        <dbReference type="PROSITE-ProRule" id="PRU00277"/>
    </source>
</evidence>
<keyword evidence="7 11" id="KW-0143">Chaperone</keyword>
<evidence type="ECO:0000313" key="16">
    <source>
        <dbReference type="EMBL" id="KLL11519.1"/>
    </source>
</evidence>
<keyword evidence="5 11" id="KW-0132">Cell division</keyword>
<dbReference type="Pfam" id="PF05698">
    <property type="entry name" value="Trigger_C"/>
    <property type="match status" value="1"/>
</dbReference>
<evidence type="ECO:0000313" key="17">
    <source>
        <dbReference type="Proteomes" id="UP000035425"/>
    </source>
</evidence>
<dbReference type="InterPro" id="IPR008881">
    <property type="entry name" value="Trigger_fac_ribosome-bd_bac"/>
</dbReference>
<dbReference type="InterPro" id="IPR027304">
    <property type="entry name" value="Trigger_fact/SurA_dom_sf"/>
</dbReference>
<dbReference type="RefSeq" id="WP_047222888.1">
    <property type="nucleotide sequence ID" value="NZ_JWIO01000014.1"/>
</dbReference>
<dbReference type="Pfam" id="PF05697">
    <property type="entry name" value="Trigger_N"/>
    <property type="match status" value="1"/>
</dbReference>
<dbReference type="SUPFAM" id="SSF102735">
    <property type="entry name" value="Trigger factor ribosome-binding domain"/>
    <property type="match status" value="1"/>
</dbReference>
<evidence type="ECO:0000259" key="15">
    <source>
        <dbReference type="PROSITE" id="PS50059"/>
    </source>
</evidence>
<gene>
    <name evidence="11" type="primary">tig</name>
    <name evidence="16" type="ORF">FrCorBMG51_10685</name>
</gene>
<dbReference type="InterPro" id="IPR037041">
    <property type="entry name" value="Trigger_fac_C_sf"/>
</dbReference>
<evidence type="ECO:0000256" key="9">
    <source>
        <dbReference type="ARBA" id="ARBA00023306"/>
    </source>
</evidence>
<dbReference type="HAMAP" id="MF_00303">
    <property type="entry name" value="Trigger_factor_Tig"/>
    <property type="match status" value="1"/>
</dbReference>
<sequence>MKATKETLSPTRVKLTVEVPFDELKPSVDAAYRKLARDVRVSGFRPGKVPPRILDQRLGRGTILEEAIHSALPRFYTDAVRQEEVDVLSQPEVDISSFADGAPLVFTAEVDVRPEIALPEYGTVEITVDAAEVTEEQVQAHLTTLRERFAVLGPVERPVQAGDFISLDLTATVDGETVEGADAAGLSYEVGSGDLVEGLDEAITGASEGESRTFQTELLAGEHAGKSAEVTATVRGVKERELPELDDDFATTASEFDSLAELLEDVRASLGQGARLNQLNQARERILDDLIERLDVPVPEAVLDSEVEAREHRLSHELERLGLERAAYLESLGQSEQEYLDELRRLAARALRSQFILDAVINIEQIGVEQGELMEQIIGRAQRAGLSPEVFAQQISQGEGLASIMADTLRGKALTFLLEQVKVVDAEGNAVELDLPRRPEPAVDAADADADAADADAGSAYDADVDDADGDARDDDDDDEVAGGTQVGPTPGV</sequence>
<dbReference type="NCBIfam" id="TIGR00115">
    <property type="entry name" value="tig"/>
    <property type="match status" value="1"/>
</dbReference>
<dbReference type="InterPro" id="IPR046357">
    <property type="entry name" value="PPIase_dom_sf"/>
</dbReference>
<evidence type="ECO:0000256" key="2">
    <source>
        <dbReference type="ARBA" id="ARBA00005464"/>
    </source>
</evidence>
<dbReference type="EMBL" id="JWIO01000014">
    <property type="protein sequence ID" value="KLL11519.1"/>
    <property type="molecule type" value="Genomic_DNA"/>
</dbReference>
<feature type="compositionally biased region" description="Acidic residues" evidence="14">
    <location>
        <begin position="463"/>
        <end position="481"/>
    </location>
</feature>
<evidence type="ECO:0000256" key="10">
    <source>
        <dbReference type="ARBA" id="ARBA00029986"/>
    </source>
</evidence>
<keyword evidence="17" id="KW-1185">Reference proteome</keyword>
<keyword evidence="9 11" id="KW-0131">Cell cycle</keyword>
<dbReference type="InterPro" id="IPR008880">
    <property type="entry name" value="Trigger_fac_C"/>
</dbReference>
<dbReference type="Gene3D" id="3.30.70.1050">
    <property type="entry name" value="Trigger factor ribosome-binding domain"/>
    <property type="match status" value="1"/>
</dbReference>
<accession>A0ABR5F470</accession>
<dbReference type="PANTHER" id="PTHR30560:SF3">
    <property type="entry name" value="TRIGGER FACTOR-LIKE PROTEIN TIG, CHLOROPLASTIC"/>
    <property type="match status" value="1"/>
</dbReference>
<reference evidence="16 17" key="1">
    <citation type="submission" date="2014-12" db="EMBL/GenBank/DDBJ databases">
        <title>Frankia sp. BMG5.1 draft genome.</title>
        <authorList>
            <person name="Gtari M."/>
            <person name="Ghodhbane-Gtari F."/>
            <person name="Nouioui I."/>
            <person name="Ktari A."/>
            <person name="Hezbri K."/>
            <person name="Mimouni W."/>
            <person name="Sbissi I."/>
            <person name="Ayari A."/>
            <person name="Yamanaka T."/>
            <person name="Normand P."/>
            <person name="Tisa L.S."/>
            <person name="Boudabous A."/>
        </authorList>
    </citation>
    <scope>NUCLEOTIDE SEQUENCE [LARGE SCALE GENOMIC DNA]</scope>
    <source>
        <strain evidence="16 17">BMG5.1</strain>
    </source>
</reference>
<dbReference type="PIRSF" id="PIRSF003095">
    <property type="entry name" value="Trigger_factor"/>
    <property type="match status" value="1"/>
</dbReference>
<comment type="similarity">
    <text evidence="2 11 13">Belongs to the FKBP-type PPIase family. Tig subfamily.</text>
</comment>
<comment type="subcellular location">
    <subcellularLocation>
        <location evidence="11">Cytoplasm</location>
    </subcellularLocation>
    <text evidence="11">About half TF is bound to the ribosome near the polypeptide exit tunnel while the other half is free in the cytoplasm.</text>
</comment>
<evidence type="ECO:0000256" key="7">
    <source>
        <dbReference type="ARBA" id="ARBA00023186"/>
    </source>
</evidence>
<dbReference type="Gene3D" id="3.10.50.40">
    <property type="match status" value="1"/>
</dbReference>
<dbReference type="Gene3D" id="1.10.3120.10">
    <property type="entry name" value="Trigger factor, C-terminal domain"/>
    <property type="match status" value="1"/>
</dbReference>
<dbReference type="PROSITE" id="PS50059">
    <property type="entry name" value="FKBP_PPIASE"/>
    <property type="match status" value="1"/>
</dbReference>
<dbReference type="SUPFAM" id="SSF54534">
    <property type="entry name" value="FKBP-like"/>
    <property type="match status" value="1"/>
</dbReference>